<organism evidence="2 3">
    <name type="scientific">Nasonia vitripennis</name>
    <name type="common">Parasitic wasp</name>
    <dbReference type="NCBI Taxonomy" id="7425"/>
    <lineage>
        <taxon>Eukaryota</taxon>
        <taxon>Metazoa</taxon>
        <taxon>Ecdysozoa</taxon>
        <taxon>Arthropoda</taxon>
        <taxon>Hexapoda</taxon>
        <taxon>Insecta</taxon>
        <taxon>Pterygota</taxon>
        <taxon>Neoptera</taxon>
        <taxon>Endopterygota</taxon>
        <taxon>Hymenoptera</taxon>
        <taxon>Apocrita</taxon>
        <taxon>Proctotrupomorpha</taxon>
        <taxon>Chalcidoidea</taxon>
        <taxon>Pteromalidae</taxon>
        <taxon>Pteromalinae</taxon>
        <taxon>Nasonia</taxon>
    </lineage>
</organism>
<dbReference type="SMR" id="A0A7M7H979"/>
<feature type="transmembrane region" description="Helical" evidence="1">
    <location>
        <begin position="230"/>
        <end position="250"/>
    </location>
</feature>
<keyword evidence="3" id="KW-1185">Reference proteome</keyword>
<evidence type="ECO:0008006" key="4">
    <source>
        <dbReference type="Google" id="ProtNLM"/>
    </source>
</evidence>
<dbReference type="InParanoid" id="A0A7M7H979"/>
<dbReference type="RefSeq" id="XP_008214957.2">
    <property type="nucleotide sequence ID" value="XM_008216735.4"/>
</dbReference>
<dbReference type="KEGG" id="nvi:103317758"/>
<protein>
    <recommendedName>
        <fullName evidence="4">Retrotransposon gag domain-containing protein</fullName>
    </recommendedName>
</protein>
<evidence type="ECO:0000256" key="1">
    <source>
        <dbReference type="SAM" id="Phobius"/>
    </source>
</evidence>
<proteinExistence type="predicted"/>
<evidence type="ECO:0000313" key="3">
    <source>
        <dbReference type="Proteomes" id="UP000002358"/>
    </source>
</evidence>
<accession>A0A7M7H979</accession>
<reference evidence="2" key="1">
    <citation type="submission" date="2021-01" db="UniProtKB">
        <authorList>
            <consortium name="EnsemblMetazoa"/>
        </authorList>
    </citation>
    <scope>IDENTIFICATION</scope>
</reference>
<sequence>MHPTSEAMAPTISAMKTSDKEIKDDMKNIMDQLKCSDSPFRLLQINKALKSLRKFSGSKNGVAVDTWIVDVEVLAIIGGWSDFETFHAAKQRLSGAAGKWIEFRSKIRSWRTLKQELVNTFQYQVDEYQVLEKLREGHPKKGESLLEYMYRMRCLADKISISENLALAYTLDGIPVGVFNKAGLENCSSFDQLKNALAAYDAKEEEGDTWFQKLDILGALRKGDTDRYSWFLFALMLFMLLIDLGLSLMLDEIKKRTALCNK</sequence>
<dbReference type="PANTHER" id="PTHR33223:SF6">
    <property type="entry name" value="CCHC-TYPE DOMAIN-CONTAINING PROTEIN"/>
    <property type="match status" value="1"/>
</dbReference>
<dbReference type="PANTHER" id="PTHR33223">
    <property type="entry name" value="CCHC-TYPE DOMAIN-CONTAINING PROTEIN"/>
    <property type="match status" value="1"/>
</dbReference>
<dbReference type="GeneID" id="103317758"/>
<dbReference type="EnsemblMetazoa" id="XM_008216735">
    <property type="protein sequence ID" value="XP_008214957"/>
    <property type="gene ID" value="LOC103317758"/>
</dbReference>
<evidence type="ECO:0000313" key="2">
    <source>
        <dbReference type="EnsemblMetazoa" id="XP_008214957"/>
    </source>
</evidence>
<dbReference type="Proteomes" id="UP000002358">
    <property type="component" value="Chromosome 4"/>
</dbReference>
<keyword evidence="1" id="KW-0472">Membrane</keyword>
<keyword evidence="1" id="KW-1133">Transmembrane helix</keyword>
<dbReference type="OrthoDB" id="7693469at2759"/>
<name>A0A7M7H979_NASVI</name>
<keyword evidence="1" id="KW-0812">Transmembrane</keyword>
<dbReference type="AlphaFoldDB" id="A0A7M7H979"/>